<evidence type="ECO:0000313" key="2">
    <source>
        <dbReference type="Proteomes" id="UP000265691"/>
    </source>
</evidence>
<dbReference type="AlphaFoldDB" id="A0A3A1YA67"/>
<dbReference type="Pfam" id="PF06306">
    <property type="entry name" value="CgtA"/>
    <property type="match status" value="1"/>
</dbReference>
<organism evidence="1 2">
    <name type="scientific">Psittacicella hinzii</name>
    <dbReference type="NCBI Taxonomy" id="2028575"/>
    <lineage>
        <taxon>Bacteria</taxon>
        <taxon>Pseudomonadati</taxon>
        <taxon>Pseudomonadota</taxon>
        <taxon>Gammaproteobacteria</taxon>
        <taxon>Pasteurellales</taxon>
        <taxon>Psittacicellaceae</taxon>
        <taxon>Psittacicella</taxon>
    </lineage>
</organism>
<accession>A0A3A1YA67</accession>
<comment type="caution">
    <text evidence="1">The sequence shown here is derived from an EMBL/GenBank/DDBJ whole genome shotgun (WGS) entry which is preliminary data.</text>
</comment>
<reference evidence="1 2" key="1">
    <citation type="submission" date="2017-08" db="EMBL/GenBank/DDBJ databases">
        <title>Reclassification of Bisgaard taxon 37 and 44.</title>
        <authorList>
            <person name="Christensen H."/>
        </authorList>
    </citation>
    <scope>NUCLEOTIDE SEQUENCE [LARGE SCALE GENOMIC DNA]</scope>
    <source>
        <strain evidence="1 2">B96_3</strain>
    </source>
</reference>
<keyword evidence="2" id="KW-1185">Reference proteome</keyword>
<dbReference type="EMBL" id="NRHC01000001">
    <property type="protein sequence ID" value="RIY34575.1"/>
    <property type="molecule type" value="Genomic_DNA"/>
</dbReference>
<evidence type="ECO:0000313" key="1">
    <source>
        <dbReference type="EMBL" id="RIY34575.1"/>
    </source>
</evidence>
<dbReference type="InterPro" id="IPR010446">
    <property type="entry name" value="GalNAc_Trfase_b"/>
</dbReference>
<sequence>MTDPQITRGVLPTEFDLSRDGDQVVYPHDYRQRQREVEVYALIPFDNDAVTLKLALNSLTPAVTKGVLVYPEMLPGVEADQSLEIATEFVTVNPGFKLVKYPMPIVPYHNSWIKDNFYSGGVSIYWLKHQLLNFGLVNLKALVKSNQDEDKAWLFLANPWTAYGQDELAKALSQVKEQNVEFDLFNFTSQSLALAHDKLFSQKKGIASLFSALGREQIYNATTLEKAQLETTSARANEELNIIARLANFEAFTTLVHRNEQEQVTKLELGTKLKAESQSCTSDLSLGTSLPWESSFAYHGAQALDKQESKLEEASKQQEASKLINADQVNFALTELAYPLVNRLAKHPQTQFDNLNFDPQELLNNSLYRIDQWINGFNIRASSTNLTKMDKYNLQEQSKLYQSYFNAYVFNPIVK</sequence>
<proteinExistence type="predicted"/>
<protein>
    <submittedName>
        <fullName evidence="1">Uncharacterized protein</fullName>
    </submittedName>
</protein>
<dbReference type="Proteomes" id="UP000265691">
    <property type="component" value="Unassembled WGS sequence"/>
</dbReference>
<name>A0A3A1YA67_9GAMM</name>
<dbReference type="RefSeq" id="WP_222987449.1">
    <property type="nucleotide sequence ID" value="NZ_NRHC01000001.1"/>
</dbReference>
<gene>
    <name evidence="1" type="ORF">CKF54_00190</name>
</gene>